<evidence type="ECO:0000256" key="3">
    <source>
        <dbReference type="PROSITE-ProRule" id="PRU00284"/>
    </source>
</evidence>
<sequence>MFAKLVPSVIRRRYLVKFVISILAVVLVIGAVGAVSYAEIDETVRTDSDEQIESTAELQADAIGDWIENMRIQTRTVSSSPTLQEDNPPAIQGQLVEEQARMSADVRAIHYVDTAEGTVVTSTDAQHRETDLGNLDEPWTETDFDEEFPFSEAVWYSEQAYESSTLDDQVMAFASPVTERDDRVVVVVTTLEHRVDQLHQEEAAMSTTIVDGDGTQVLQADGLTLEDGSLEDDAVDAALGGRATQVHGEEYVQAYVAIPDTQWVAVTSVPTDQAYGVADDVRSNVLQMVLASLIALGVVGVVIGRQTVVPLGQLRDRVGEIEAGNLDVDLETSRTDEIGRLYNGLDSMRESLKMQIHQAESARTEAEQARTESEAMNEHLETKADEYSEVMQVCAEGDLTARMDPESESEAMASIATEFNEMITELEATTATVKSFATEVATASEQVTASSEEVRSASEQVTESVQEISEGADRQNENLQSVTHEMNGLSTTTEEIAASSNEVADLAARTAETGERGREAAQEALEGMTEIETESEAAVEEIARLEREMEQIDELLEFISEVAEQTNMLALNANIEASRSADSSEGFSVVAGEVKDLAEETKNAAADIERRLERIKSQTDRAAEEVQQTSDRVTEHTDSVERAADALEEIADYAEETNGGIQEISEASDEQASSTQEVVAMVDDVAAIAEETSAESETVAAAAEEQTTALTEVSQSADDLAGRAGHLSATLESFDTDETVDEEPVPALEVGGGADAGDVDEGANPNGDDGEVDDHSTSDGPDDARSDDAGSDGSDTADSSDRSDGDDPFDETFTFEQVDDET</sequence>
<keyword evidence="4" id="KW-0175">Coiled coil</keyword>
<dbReference type="AlphaFoldDB" id="A0A5D5AN10"/>
<dbReference type="Gene3D" id="3.30.450.20">
    <property type="entry name" value="PAS domain"/>
    <property type="match status" value="2"/>
</dbReference>
<dbReference type="Gene3D" id="6.10.250.1910">
    <property type="match status" value="1"/>
</dbReference>
<dbReference type="Gene3D" id="1.10.287.950">
    <property type="entry name" value="Methyl-accepting chemotaxis protein"/>
    <property type="match status" value="1"/>
</dbReference>
<dbReference type="SUPFAM" id="SSF58104">
    <property type="entry name" value="Methyl-accepting chemotaxis protein (MCP) signaling domain"/>
    <property type="match status" value="1"/>
</dbReference>
<dbReference type="PROSITE" id="PS50111">
    <property type="entry name" value="CHEMOTAXIS_TRANSDUC_2"/>
    <property type="match status" value="1"/>
</dbReference>
<evidence type="ECO:0000256" key="5">
    <source>
        <dbReference type="SAM" id="MobiDB-lite"/>
    </source>
</evidence>
<feature type="coiled-coil region" evidence="4">
    <location>
        <begin position="349"/>
        <end position="386"/>
    </location>
</feature>
<evidence type="ECO:0000256" key="4">
    <source>
        <dbReference type="SAM" id="Coils"/>
    </source>
</evidence>
<feature type="coiled-coil region" evidence="4">
    <location>
        <begin position="528"/>
        <end position="565"/>
    </location>
</feature>
<gene>
    <name evidence="8" type="ORF">FYC77_08895</name>
</gene>
<feature type="domain" description="Methyl-accepting transducer" evidence="6">
    <location>
        <begin position="450"/>
        <end position="686"/>
    </location>
</feature>
<keyword evidence="9" id="KW-1185">Reference proteome</keyword>
<keyword evidence="1 3" id="KW-0807">Transducer</keyword>
<dbReference type="Pfam" id="PF00672">
    <property type="entry name" value="HAMP"/>
    <property type="match status" value="1"/>
</dbReference>
<comment type="caution">
    <text evidence="8">The sequence shown here is derived from an EMBL/GenBank/DDBJ whole genome shotgun (WGS) entry which is preliminary data.</text>
</comment>
<dbReference type="SMART" id="SM00304">
    <property type="entry name" value="HAMP"/>
    <property type="match status" value="3"/>
</dbReference>
<dbReference type="SMART" id="SM00283">
    <property type="entry name" value="MA"/>
    <property type="match status" value="1"/>
</dbReference>
<feature type="domain" description="HAMP" evidence="7">
    <location>
        <begin position="305"/>
        <end position="357"/>
    </location>
</feature>
<feature type="compositionally biased region" description="Basic and acidic residues" evidence="5">
    <location>
        <begin position="773"/>
        <end position="788"/>
    </location>
</feature>
<evidence type="ECO:0000259" key="6">
    <source>
        <dbReference type="PROSITE" id="PS50111"/>
    </source>
</evidence>
<evidence type="ECO:0000256" key="1">
    <source>
        <dbReference type="ARBA" id="ARBA00023224"/>
    </source>
</evidence>
<evidence type="ECO:0000313" key="9">
    <source>
        <dbReference type="Proteomes" id="UP000324104"/>
    </source>
</evidence>
<dbReference type="PANTHER" id="PTHR32089:SF112">
    <property type="entry name" value="LYSOZYME-LIKE PROTEIN-RELATED"/>
    <property type="match status" value="1"/>
</dbReference>
<dbReference type="CDD" id="cd06225">
    <property type="entry name" value="HAMP"/>
    <property type="match status" value="1"/>
</dbReference>
<evidence type="ECO:0000259" key="7">
    <source>
        <dbReference type="PROSITE" id="PS50885"/>
    </source>
</evidence>
<reference evidence="8 9" key="1">
    <citation type="submission" date="2019-08" db="EMBL/GenBank/DDBJ databases">
        <title>Archaea genome.</title>
        <authorList>
            <person name="Kajale S."/>
            <person name="Shouche Y."/>
            <person name="Deshpande N."/>
            <person name="Sharma A."/>
        </authorList>
    </citation>
    <scope>NUCLEOTIDE SEQUENCE [LARGE SCALE GENOMIC DNA]</scope>
    <source>
        <strain evidence="8 9">ESP3B_9</strain>
    </source>
</reference>
<dbReference type="Pfam" id="PF00015">
    <property type="entry name" value="MCPsignal"/>
    <property type="match status" value="1"/>
</dbReference>
<feature type="compositionally biased region" description="Low complexity" evidence="5">
    <location>
        <begin position="691"/>
        <end position="712"/>
    </location>
</feature>
<feature type="region of interest" description="Disordered" evidence="5">
    <location>
        <begin position="691"/>
        <end position="822"/>
    </location>
</feature>
<dbReference type="CDD" id="cd11386">
    <property type="entry name" value="MCP_signal"/>
    <property type="match status" value="1"/>
</dbReference>
<dbReference type="PANTHER" id="PTHR32089">
    <property type="entry name" value="METHYL-ACCEPTING CHEMOTAXIS PROTEIN MCPB"/>
    <property type="match status" value="1"/>
</dbReference>
<feature type="compositionally biased region" description="Acidic residues" evidence="5">
    <location>
        <begin position="734"/>
        <end position="744"/>
    </location>
</feature>
<dbReference type="PROSITE" id="PS50885">
    <property type="entry name" value="HAMP"/>
    <property type="match status" value="2"/>
</dbReference>
<dbReference type="GO" id="GO:0007165">
    <property type="term" value="P:signal transduction"/>
    <property type="evidence" value="ECO:0007669"/>
    <property type="project" value="UniProtKB-KW"/>
</dbReference>
<dbReference type="RefSeq" id="WP_149081145.1">
    <property type="nucleotide sequence ID" value="NZ_VTAW01000009.1"/>
</dbReference>
<accession>A0A5D5AN10</accession>
<protein>
    <submittedName>
        <fullName evidence="8">HAMP domain-containing protein</fullName>
    </submittedName>
</protein>
<feature type="region of interest" description="Disordered" evidence="5">
    <location>
        <begin position="617"/>
        <end position="638"/>
    </location>
</feature>
<dbReference type="Proteomes" id="UP000324104">
    <property type="component" value="Unassembled WGS sequence"/>
</dbReference>
<proteinExistence type="inferred from homology"/>
<dbReference type="CDD" id="cd18774">
    <property type="entry name" value="PDC2_HK_sensor"/>
    <property type="match status" value="1"/>
</dbReference>
<dbReference type="InterPro" id="IPR003660">
    <property type="entry name" value="HAMP_dom"/>
</dbReference>
<dbReference type="EMBL" id="VTAW01000009">
    <property type="protein sequence ID" value="TYT62325.1"/>
    <property type="molecule type" value="Genomic_DNA"/>
</dbReference>
<dbReference type="GO" id="GO:0016020">
    <property type="term" value="C:membrane"/>
    <property type="evidence" value="ECO:0007669"/>
    <property type="project" value="InterPro"/>
</dbReference>
<feature type="domain" description="HAMP" evidence="7">
    <location>
        <begin position="388"/>
        <end position="431"/>
    </location>
</feature>
<comment type="similarity">
    <text evidence="2">Belongs to the methyl-accepting chemotaxis (MCP) protein family.</text>
</comment>
<evidence type="ECO:0000256" key="2">
    <source>
        <dbReference type="ARBA" id="ARBA00029447"/>
    </source>
</evidence>
<name>A0A5D5AN10_9EURY</name>
<dbReference type="InterPro" id="IPR004089">
    <property type="entry name" value="MCPsignal_dom"/>
</dbReference>
<evidence type="ECO:0000313" key="8">
    <source>
        <dbReference type="EMBL" id="TYT62325.1"/>
    </source>
</evidence>
<organism evidence="8 9">
    <name type="scientific">Natrialba swarupiae</name>
    <dbReference type="NCBI Taxonomy" id="2448032"/>
    <lineage>
        <taxon>Archaea</taxon>
        <taxon>Methanobacteriati</taxon>
        <taxon>Methanobacteriota</taxon>
        <taxon>Stenosarchaea group</taxon>
        <taxon>Halobacteria</taxon>
        <taxon>Halobacteriales</taxon>
        <taxon>Natrialbaceae</taxon>
        <taxon>Natrialba</taxon>
    </lineage>
</organism>